<protein>
    <recommendedName>
        <fullName evidence="4">DUF502 domain-containing protein</fullName>
    </recommendedName>
</protein>
<organism evidence="2 3">
    <name type="scientific">Sulfoacidibacillus ferrooxidans</name>
    <dbReference type="NCBI Taxonomy" id="2005001"/>
    <lineage>
        <taxon>Bacteria</taxon>
        <taxon>Bacillati</taxon>
        <taxon>Bacillota</taxon>
        <taxon>Bacilli</taxon>
        <taxon>Bacillales</taxon>
        <taxon>Alicyclobacillaceae</taxon>
        <taxon>Sulfoacidibacillus</taxon>
    </lineage>
</organism>
<keyword evidence="1" id="KW-0812">Transmembrane</keyword>
<keyword evidence="3" id="KW-1185">Reference proteome</keyword>
<feature type="transmembrane region" description="Helical" evidence="1">
    <location>
        <begin position="46"/>
        <end position="66"/>
    </location>
</feature>
<dbReference type="PANTHER" id="PTHR31876">
    <property type="entry name" value="COV-LIKE PROTEIN 1"/>
    <property type="match status" value="1"/>
</dbReference>
<dbReference type="PANTHER" id="PTHR31876:SF26">
    <property type="entry name" value="PROTEIN LIKE COV 2"/>
    <property type="match status" value="1"/>
</dbReference>
<evidence type="ECO:0000313" key="2">
    <source>
        <dbReference type="EMBL" id="MCI0183253.1"/>
    </source>
</evidence>
<keyword evidence="1" id="KW-1133">Transmembrane helix</keyword>
<dbReference type="EMBL" id="JALBUF010000003">
    <property type="protein sequence ID" value="MCI0183253.1"/>
    <property type="molecule type" value="Genomic_DNA"/>
</dbReference>
<accession>A0A9X1VAQ3</accession>
<evidence type="ECO:0008006" key="4">
    <source>
        <dbReference type="Google" id="ProtNLM"/>
    </source>
</evidence>
<dbReference type="InterPro" id="IPR007462">
    <property type="entry name" value="COV1-like"/>
</dbReference>
<evidence type="ECO:0000313" key="3">
    <source>
        <dbReference type="Proteomes" id="UP001139263"/>
    </source>
</evidence>
<dbReference type="Proteomes" id="UP001139263">
    <property type="component" value="Unassembled WGS sequence"/>
</dbReference>
<keyword evidence="1" id="KW-0472">Membrane</keyword>
<evidence type="ECO:0000256" key="1">
    <source>
        <dbReference type="SAM" id="Phobius"/>
    </source>
</evidence>
<sequence length="220" mass="24626">MRLLRKYFVNGVITIVPIGIVVWVVVQLFNFFDNILGSQITTIDHHYIPGLGLLLTVILITIAGALTTHWFSRTLFTSVDHMLKRVPFIKSLYGLVKDTIESVVGQRHAFQKVVLLHLPGSDVELIGFLTRSEGLEMFTQEQDGVQSVEKMAVFIPQSFQMAGITILVPKDRVKILDLPVEEGIKFVFSGGLSRQQEMNPQGPALTLFHIFGDKKSPPLI</sequence>
<name>A0A9X1VAQ3_9BACL</name>
<comment type="caution">
    <text evidence="2">The sequence shown here is derived from an EMBL/GenBank/DDBJ whole genome shotgun (WGS) entry which is preliminary data.</text>
</comment>
<dbReference type="AlphaFoldDB" id="A0A9X1VAQ3"/>
<proteinExistence type="predicted"/>
<reference evidence="2" key="1">
    <citation type="submission" date="2022-03" db="EMBL/GenBank/DDBJ databases">
        <title>Draft Genome Sequence of Firmicute Strain S0AB, a Heterotrophic Iron/Sulfur-Oxidizing Extreme Acidophile.</title>
        <authorList>
            <person name="Vergara E."/>
            <person name="Pakostova E."/>
            <person name="Johnson D.B."/>
            <person name="Holmes D.S."/>
        </authorList>
    </citation>
    <scope>NUCLEOTIDE SEQUENCE</scope>
    <source>
        <strain evidence="2">S0AB</strain>
    </source>
</reference>
<gene>
    <name evidence="2" type="ORF">MM817_01524</name>
</gene>
<feature type="transmembrane region" description="Helical" evidence="1">
    <location>
        <begin position="7"/>
        <end position="26"/>
    </location>
</feature>
<dbReference type="Pfam" id="PF04367">
    <property type="entry name" value="DUF502"/>
    <property type="match status" value="1"/>
</dbReference>
<dbReference type="RefSeq" id="WP_241713264.1">
    <property type="nucleotide sequence ID" value="NZ_JALBUF010000003.1"/>
</dbReference>